<accession>A0A5S9M799</accession>
<proteinExistence type="predicted"/>
<sequence length="48" mass="5629">MRLNPGDLISVPPNIRHYFTLQEDRKVVAVRIFVTTEGWVPIYEEETV</sequence>
<evidence type="ECO:0000313" key="1">
    <source>
        <dbReference type="EMBL" id="BBP88811.1"/>
    </source>
</evidence>
<gene>
    <name evidence="1" type="ORF">BsIDN1_24290</name>
</gene>
<protein>
    <submittedName>
        <fullName evidence="1">Uncharacterized protein</fullName>
    </submittedName>
</protein>
<dbReference type="InterPro" id="IPR014710">
    <property type="entry name" value="RmlC-like_jellyroll"/>
</dbReference>
<dbReference type="GO" id="GO:0010309">
    <property type="term" value="F:acireductone dioxygenase [iron(II)-requiring] activity"/>
    <property type="evidence" value="ECO:0007669"/>
    <property type="project" value="InterPro"/>
</dbReference>
<reference evidence="1 2" key="1">
    <citation type="submission" date="2019-12" db="EMBL/GenBank/DDBJ databases">
        <title>Full genome sequence of a Bacillus safensis strain isolated from commercially available natto in Indonesia.</title>
        <authorList>
            <person name="Yoshida M."/>
            <person name="Uomi M."/>
            <person name="Waturangi D."/>
            <person name="Ekaputri J.J."/>
            <person name="Setiamarga D.H.E."/>
        </authorList>
    </citation>
    <scope>NUCLEOTIDE SEQUENCE [LARGE SCALE GENOMIC DNA]</scope>
    <source>
        <strain evidence="1 2">IDN1</strain>
    </source>
</reference>
<dbReference type="Pfam" id="PF03079">
    <property type="entry name" value="ARD"/>
    <property type="match status" value="1"/>
</dbReference>
<name>A0A5S9M799_BACIA</name>
<dbReference type="EMBL" id="AP021906">
    <property type="protein sequence ID" value="BBP88811.1"/>
    <property type="molecule type" value="Genomic_DNA"/>
</dbReference>
<dbReference type="InterPro" id="IPR011051">
    <property type="entry name" value="RmlC_Cupin_sf"/>
</dbReference>
<organism evidence="1 2">
    <name type="scientific">Bacillus safensis</name>
    <dbReference type="NCBI Taxonomy" id="561879"/>
    <lineage>
        <taxon>Bacteria</taxon>
        <taxon>Bacillati</taxon>
        <taxon>Bacillota</taxon>
        <taxon>Bacilli</taxon>
        <taxon>Bacillales</taxon>
        <taxon>Bacillaceae</taxon>
        <taxon>Bacillus</taxon>
    </lineage>
</organism>
<dbReference type="SUPFAM" id="SSF51182">
    <property type="entry name" value="RmlC-like cupins"/>
    <property type="match status" value="1"/>
</dbReference>
<dbReference type="AlphaFoldDB" id="A0A5S9M799"/>
<evidence type="ECO:0000313" key="2">
    <source>
        <dbReference type="Proteomes" id="UP000464658"/>
    </source>
</evidence>
<dbReference type="Proteomes" id="UP000464658">
    <property type="component" value="Chromosome"/>
</dbReference>
<dbReference type="Gene3D" id="2.60.120.10">
    <property type="entry name" value="Jelly Rolls"/>
    <property type="match status" value="1"/>
</dbReference>
<dbReference type="InterPro" id="IPR004313">
    <property type="entry name" value="ARD"/>
</dbReference>